<sequence length="678" mass="79506">MDYNDFARVLDCEEIIFFEDDFSFDDKKTALMYGFLRMNQDLKESFLNDIKAMDIAKLTDFYQCFKDKYCDISWGDEVPEQDIKSFLDQELKNNDEPEIRKIVSLFEDIEIGKQYHKYFSYYGLGMTPSSVYEEIFKSFIYQESEWKKFKIYKNYNSETKERFKADLTRISNTSSRVICIIDNRLDNNYRANEIIEEISKTSEKMEIISTILTSNNKNLKNDKLTNVYIQVVDKDSKNIDQDLKGALAKSAYSCVLRNLQYLYKDSMEKSFEKIITNSGIASYLSEMATFEGVTNYKVISNWIQLLFNYNLSTNKQIKEMIKLAKVINFLDDDENYSEELAALNTYEAFDYDINNYHEPPAPGDVFIDGEGSYYVLIGQNCDLMMGKGRKEKNGVMEFLKAEIKPHTGIEKIITDQQEVRIDNFKKDFSDKETFTLKISCSDRRFIDNPIIKLVIFNEYGECKIDLKNELTSNISDLLEEHLIEEYKNMQKFFNAVHDMINVNESAFLTILDSKINPRQINLNQYDFSDPVLKYDLRRICRINKDYVLYLNKLYLDYRGRHPFNTINLTRQYSFTALVNQCREITLPFGTVLSSERKKNSKIGKREWLISIEDLQNTINNMKGRGLGVDDCVLTENNRIITLDDSPITISCLDGKEIELSRIIEKDKFLIDIKNIRKF</sequence>
<gene>
    <name evidence="1" type="ORF">JZO85_03590</name>
</gene>
<evidence type="ECO:0000313" key="1">
    <source>
        <dbReference type="EMBL" id="MBO0451335.1"/>
    </source>
</evidence>
<dbReference type="RefSeq" id="WP_207107149.1">
    <property type="nucleotide sequence ID" value="NZ_JAFLVR010000008.1"/>
</dbReference>
<protein>
    <submittedName>
        <fullName evidence="1">Uncharacterized protein</fullName>
    </submittedName>
</protein>
<organism evidence="1 2">
    <name type="scientific">Candidatus Enterococcus murrayae</name>
    <dbReference type="NCBI Taxonomy" id="2815321"/>
    <lineage>
        <taxon>Bacteria</taxon>
        <taxon>Bacillati</taxon>
        <taxon>Bacillota</taxon>
        <taxon>Bacilli</taxon>
        <taxon>Lactobacillales</taxon>
        <taxon>Enterococcaceae</taxon>
        <taxon>Enterococcus</taxon>
    </lineage>
</organism>
<dbReference type="EMBL" id="JAFLVR010000008">
    <property type="protein sequence ID" value="MBO0451335.1"/>
    <property type="molecule type" value="Genomic_DNA"/>
</dbReference>
<accession>A0ABS3HEJ8</accession>
<comment type="caution">
    <text evidence="1">The sequence shown here is derived from an EMBL/GenBank/DDBJ whole genome shotgun (WGS) entry which is preliminary data.</text>
</comment>
<name>A0ABS3HEJ8_9ENTE</name>
<evidence type="ECO:0000313" key="2">
    <source>
        <dbReference type="Proteomes" id="UP000664495"/>
    </source>
</evidence>
<dbReference type="Proteomes" id="UP000664495">
    <property type="component" value="Unassembled WGS sequence"/>
</dbReference>
<proteinExistence type="predicted"/>
<keyword evidence="2" id="KW-1185">Reference proteome</keyword>
<reference evidence="1 2" key="1">
    <citation type="submission" date="2021-03" db="EMBL/GenBank/DDBJ databases">
        <title>Enterococcal diversity collection.</title>
        <authorList>
            <person name="Gilmore M.S."/>
            <person name="Schwartzman J."/>
            <person name="Van Tyne D."/>
            <person name="Martin M."/>
            <person name="Earl A.M."/>
            <person name="Manson A.L."/>
            <person name="Straub T."/>
            <person name="Salamzade R."/>
            <person name="Saavedra J."/>
            <person name="Lebreton F."/>
            <person name="Prichula J."/>
            <person name="Schaufler K."/>
            <person name="Gaca A."/>
            <person name="Sgardioli B."/>
            <person name="Wagenaar J."/>
            <person name="Strong T."/>
        </authorList>
    </citation>
    <scope>NUCLEOTIDE SEQUENCE [LARGE SCALE GENOMIC DNA]</scope>
    <source>
        <strain evidence="1 2">MJM16</strain>
    </source>
</reference>